<keyword evidence="2" id="KW-1133">Transmembrane helix</keyword>
<feature type="transmembrane region" description="Helical" evidence="2">
    <location>
        <begin position="171"/>
        <end position="191"/>
    </location>
</feature>
<accession>F0WGW2</accession>
<dbReference type="HOGENOM" id="CLU_1404778_0_0_1"/>
<evidence type="ECO:0000313" key="3">
    <source>
        <dbReference type="EMBL" id="CCA20477.1"/>
    </source>
</evidence>
<dbReference type="AlphaFoldDB" id="F0WGW2"/>
<feature type="compositionally biased region" description="Low complexity" evidence="1">
    <location>
        <begin position="137"/>
        <end position="151"/>
    </location>
</feature>
<feature type="region of interest" description="Disordered" evidence="1">
    <location>
        <begin position="82"/>
        <end position="172"/>
    </location>
</feature>
<gene>
    <name evidence="3" type="primary">AlNc14C95G5838</name>
    <name evidence="3" type="ORF">ALNC14_066200</name>
</gene>
<protein>
    <submittedName>
        <fullName evidence="3">AlNc14C95G5838 protein</fullName>
    </submittedName>
</protein>
<name>F0WGW2_9STRA</name>
<proteinExistence type="predicted"/>
<feature type="compositionally biased region" description="Basic and acidic residues" evidence="1">
    <location>
        <begin position="82"/>
        <end position="94"/>
    </location>
</feature>
<evidence type="ECO:0000256" key="2">
    <source>
        <dbReference type="SAM" id="Phobius"/>
    </source>
</evidence>
<evidence type="ECO:0000256" key="1">
    <source>
        <dbReference type="SAM" id="MobiDB-lite"/>
    </source>
</evidence>
<reference evidence="3" key="1">
    <citation type="journal article" date="2011" name="PLoS Biol.">
        <title>Gene gain and loss during evolution of obligate parasitism in the white rust pathogen of Arabidopsis thaliana.</title>
        <authorList>
            <person name="Kemen E."/>
            <person name="Gardiner A."/>
            <person name="Schultz-Larsen T."/>
            <person name="Kemen A.C."/>
            <person name="Balmuth A.L."/>
            <person name="Robert-Seilaniantz A."/>
            <person name="Bailey K."/>
            <person name="Holub E."/>
            <person name="Studholme D.J."/>
            <person name="Maclean D."/>
            <person name="Jones J.D."/>
        </authorList>
    </citation>
    <scope>NUCLEOTIDE SEQUENCE</scope>
</reference>
<sequence length="194" mass="21195">MPAKRSFLSMFVWWIMFWAVLIIPVTGRSATNHGRLTRKLQYLAPRDHSAPPRMERRIPGNNDWTPYNQMEAERVMARRETAPEFAPETDRMEADTATTATKANTSVPNKPTSTNSTSPNSNQNQTDSSATTMLVPDSSTSQSSSGSNGSDSSHDKASDESTGSNESKEPVSSGIALLPGLYVLLLLPSMLSML</sequence>
<dbReference type="EMBL" id="FR824140">
    <property type="protein sequence ID" value="CCA20477.1"/>
    <property type="molecule type" value="Genomic_DNA"/>
</dbReference>
<feature type="transmembrane region" description="Helical" evidence="2">
    <location>
        <begin position="6"/>
        <end position="25"/>
    </location>
</feature>
<reference evidence="3" key="2">
    <citation type="submission" date="2011-02" db="EMBL/GenBank/DDBJ databases">
        <authorList>
            <person name="MacLean D."/>
        </authorList>
    </citation>
    <scope>NUCLEOTIDE SEQUENCE</scope>
</reference>
<keyword evidence="2" id="KW-0812">Transmembrane</keyword>
<keyword evidence="2" id="KW-0472">Membrane</keyword>
<organism evidence="3">
    <name type="scientific">Albugo laibachii Nc14</name>
    <dbReference type="NCBI Taxonomy" id="890382"/>
    <lineage>
        <taxon>Eukaryota</taxon>
        <taxon>Sar</taxon>
        <taxon>Stramenopiles</taxon>
        <taxon>Oomycota</taxon>
        <taxon>Peronosporomycetes</taxon>
        <taxon>Albuginales</taxon>
        <taxon>Albuginaceae</taxon>
        <taxon>Albugo</taxon>
    </lineage>
</organism>
<feature type="compositionally biased region" description="Low complexity" evidence="1">
    <location>
        <begin position="95"/>
        <end position="129"/>
    </location>
</feature>